<comment type="caution">
    <text evidence="8">The sequence shown here is derived from an EMBL/GenBank/DDBJ whole genome shotgun (WGS) entry which is preliminary data.</text>
</comment>
<dbReference type="PANTHER" id="PTHR46795:SF3">
    <property type="entry name" value="ABC TRANSPORTER PERMEASE"/>
    <property type="match status" value="1"/>
</dbReference>
<evidence type="ECO:0000256" key="4">
    <source>
        <dbReference type="ARBA" id="ARBA00022989"/>
    </source>
</evidence>
<evidence type="ECO:0000259" key="7">
    <source>
        <dbReference type="Pfam" id="PF02687"/>
    </source>
</evidence>
<dbReference type="AlphaFoldDB" id="A0AAP8E338"/>
<feature type="transmembrane region" description="Helical" evidence="6">
    <location>
        <begin position="534"/>
        <end position="558"/>
    </location>
</feature>
<reference evidence="8" key="1">
    <citation type="submission" date="2017-01" db="EMBL/GenBank/DDBJ databases">
        <authorList>
            <person name="Lo R."/>
        </authorList>
    </citation>
    <scope>NUCLEOTIDE SEQUENCE</scope>
    <source>
        <strain evidence="8">537</strain>
    </source>
</reference>
<keyword evidence="4 6" id="KW-1133">Transmembrane helix</keyword>
<comment type="subcellular location">
    <subcellularLocation>
        <location evidence="1 6">Cell membrane</location>
        <topology evidence="1 6">Multi-pass membrane protein</topology>
    </subcellularLocation>
</comment>
<keyword evidence="3 6" id="KW-0812">Transmembrane</keyword>
<name>A0AAP8E338_9LACT</name>
<dbReference type="PANTHER" id="PTHR46795">
    <property type="entry name" value="ABC TRANSPORTER PERMEASE-RELATED-RELATED"/>
    <property type="match status" value="1"/>
</dbReference>
<keyword evidence="5 6" id="KW-0472">Membrane</keyword>
<evidence type="ECO:0000313" key="8">
    <source>
        <dbReference type="EMBL" id="PFG89949.1"/>
    </source>
</evidence>
<organism evidence="8 9">
    <name type="scientific">Lactococcus lactis</name>
    <dbReference type="NCBI Taxonomy" id="1358"/>
    <lineage>
        <taxon>Bacteria</taxon>
        <taxon>Bacillati</taxon>
        <taxon>Bacillota</taxon>
        <taxon>Bacilli</taxon>
        <taxon>Lactobacillales</taxon>
        <taxon>Streptococcaceae</taxon>
        <taxon>Lactococcus</taxon>
    </lineage>
</organism>
<dbReference type="Proteomes" id="UP000225275">
    <property type="component" value="Unassembled WGS sequence"/>
</dbReference>
<comment type="similarity">
    <text evidence="6">Belongs to the ABC-4 integral membrane protein family.</text>
</comment>
<dbReference type="EMBL" id="MTJS01000002">
    <property type="protein sequence ID" value="PFG89949.1"/>
    <property type="molecule type" value="Genomic_DNA"/>
</dbReference>
<keyword evidence="6" id="KW-0813">Transport</keyword>
<keyword evidence="2 6" id="KW-1003">Cell membrane</keyword>
<dbReference type="InterPro" id="IPR027022">
    <property type="entry name" value="ABC_permease_BceB-typ"/>
</dbReference>
<evidence type="ECO:0000256" key="5">
    <source>
        <dbReference type="ARBA" id="ARBA00023136"/>
    </source>
</evidence>
<feature type="transmembrane region" description="Helical" evidence="6">
    <location>
        <begin position="196"/>
        <end position="215"/>
    </location>
</feature>
<dbReference type="GO" id="GO:0055085">
    <property type="term" value="P:transmembrane transport"/>
    <property type="evidence" value="ECO:0007669"/>
    <property type="project" value="UniProtKB-UniRule"/>
</dbReference>
<dbReference type="Pfam" id="PF02687">
    <property type="entry name" value="FtsX"/>
    <property type="match status" value="1"/>
</dbReference>
<gene>
    <name evidence="8" type="ORF">BW154_10350</name>
</gene>
<protein>
    <recommendedName>
        <fullName evidence="7">ABC3 transporter permease C-terminal domain-containing protein</fullName>
    </recommendedName>
</protein>
<sequence length="672" mass="76410">MLNLKLALNNIKKEKNTFSPFIISSLSMFIIVFIMFSMRVSHSLKKLNNWEIISKMLFFGLVTVILFSIIFLFYSYNFLLNERSREYSIYNVLGFKKSNIILVAFYEILICLLIITGVGLIVGIAIAKFLFLIFVNVIGESYYNLEINPLAILFVIETFFLIFTILFSLGALKILKTSPKELLTKTSKGEREPKGKIILTISSLMLLISGYYLALTVDNPVNALTKFFIAVLLVIFGTYLFYIAVTISYLKMKKKMRSYYTSHNFISTNLLLYRMKANAIGLANITILLTMSLVTLIVTTGLFIGSKQVILDNFPQEAQVRQNVIHKNDSRLGLNKIIEDTSNKSGVKVSNLNTIRQISYDFIGRSRKNNSIDFNGVYLNLLGKNIMSVVMVTAEDIQKLGNHIEILKSLKKNEILMTDFSGNTKNIEYIGWYGQKYKVVGHLNKIANLPKQPSISETSLLIFSDDNSMNQAISAINKTYDKEGLSTDSSPYFLSLFDISPKKVYQFKKYLSQQDKGLELDDRKSSLKEVVVEIGGILFIGFILSFSFIIGVAMITYYKQLSEGIQDKKTFKILQDIGLTKVEVKKTISKQVRMMFIIPIAMMVINFLFSYNMISKIIELFGITDSEIIGIVSLLVVLTVILFYYLTYKITNLVYFKTVENKSKQDVGLIIS</sequence>
<reference evidence="8" key="2">
    <citation type="journal article" date="2018" name="Food Control">
        <title>Characterization of Lactococcus lactis isolates from herbs, fruits and vegetables for use as biopreservatives against Listeria monocytogenes in cheese.</title>
        <authorList>
            <person name="Ho V."/>
            <person name="Lo R."/>
            <person name="Bansal N."/>
            <person name="Turner M.S."/>
        </authorList>
    </citation>
    <scope>NUCLEOTIDE SEQUENCE</scope>
    <source>
        <strain evidence="8">537</strain>
    </source>
</reference>
<dbReference type="InterPro" id="IPR003838">
    <property type="entry name" value="ABC3_permease_C"/>
</dbReference>
<dbReference type="GO" id="GO:0005886">
    <property type="term" value="C:plasma membrane"/>
    <property type="evidence" value="ECO:0007669"/>
    <property type="project" value="UniProtKB-SubCell"/>
</dbReference>
<feature type="transmembrane region" description="Helical" evidence="6">
    <location>
        <begin position="151"/>
        <end position="175"/>
    </location>
</feature>
<feature type="transmembrane region" description="Helical" evidence="6">
    <location>
        <begin position="21"/>
        <end position="38"/>
    </location>
</feature>
<accession>A0AAP8E338</accession>
<dbReference type="PIRSF" id="PIRSF018968">
    <property type="entry name" value="ABC_permease_BceB"/>
    <property type="match status" value="1"/>
</dbReference>
<feature type="transmembrane region" description="Helical" evidence="6">
    <location>
        <begin position="227"/>
        <end position="250"/>
    </location>
</feature>
<dbReference type="InterPro" id="IPR052536">
    <property type="entry name" value="ABC-4_Integral_Memb_Prot"/>
</dbReference>
<evidence type="ECO:0000256" key="2">
    <source>
        <dbReference type="ARBA" id="ARBA00022475"/>
    </source>
</evidence>
<evidence type="ECO:0000256" key="1">
    <source>
        <dbReference type="ARBA" id="ARBA00004651"/>
    </source>
</evidence>
<evidence type="ECO:0000256" key="6">
    <source>
        <dbReference type="PIRNR" id="PIRNR018968"/>
    </source>
</evidence>
<feature type="domain" description="ABC3 transporter permease C-terminal" evidence="7">
    <location>
        <begin position="59"/>
        <end position="179"/>
    </location>
</feature>
<feature type="transmembrane region" description="Helical" evidence="6">
    <location>
        <begin position="58"/>
        <end position="79"/>
    </location>
</feature>
<feature type="transmembrane region" description="Helical" evidence="6">
    <location>
        <begin position="594"/>
        <end position="614"/>
    </location>
</feature>
<evidence type="ECO:0000313" key="9">
    <source>
        <dbReference type="Proteomes" id="UP000225275"/>
    </source>
</evidence>
<proteinExistence type="inferred from homology"/>
<evidence type="ECO:0000256" key="3">
    <source>
        <dbReference type="ARBA" id="ARBA00022692"/>
    </source>
</evidence>
<feature type="transmembrane region" description="Helical" evidence="6">
    <location>
        <begin position="279"/>
        <end position="304"/>
    </location>
</feature>
<feature type="transmembrane region" description="Helical" evidence="6">
    <location>
        <begin position="100"/>
        <end position="131"/>
    </location>
</feature>
<feature type="transmembrane region" description="Helical" evidence="6">
    <location>
        <begin position="626"/>
        <end position="647"/>
    </location>
</feature>